<reference evidence="3 4" key="1">
    <citation type="submission" date="2016-09" db="EMBL/GenBank/DDBJ databases">
        <title>Genome Sequence of the Lactobacillus fermentum strain NCC2970 (CNCM I-5068).</title>
        <authorList>
            <person name="Barretto C."/>
            <person name="Ngom-Bru C."/>
            <person name="Genevaz A."/>
            <person name="Fournier C."/>
            <person name="Moine D."/>
            <person name="Kassam M."/>
            <person name="Iltis A."/>
            <person name="Sagory-Zalkind P."/>
            <person name="Faucherand G."/>
            <person name="Descombes P."/>
            <person name="Duboux S."/>
        </authorList>
    </citation>
    <scope>NUCLEOTIDE SEQUENCE [LARGE SCALE GENOMIC DNA]</scope>
    <source>
        <strain evidence="3 4">NCC2970</strain>
    </source>
</reference>
<accession>A0A1D7ZW79</accession>
<evidence type="ECO:0000259" key="2">
    <source>
        <dbReference type="Pfam" id="PF15983"/>
    </source>
</evidence>
<evidence type="ECO:0000256" key="1">
    <source>
        <dbReference type="SAM" id="MobiDB-lite"/>
    </source>
</evidence>
<dbReference type="Proteomes" id="UP000094714">
    <property type="component" value="Chromosome"/>
</dbReference>
<sequence length="192" mass="20928">MGMKKRWLGLGGFTLAVVALLALWAFLPSGPKHHPEMESGSSNNQIKTVTQSSTTNSSTTARWNQGKDNQLAAFMAKWGAADKQTYAKYNGNSDLVTASGTSYPTGFSAAFVGMRSVSMGWTDTGSGNYDYNVVAVYNYNQPKDLGRTTYAFAFHEGKPVVLINQTMEGPDNWTVTKDTTLKSRFVEIVNGK</sequence>
<dbReference type="PATRIC" id="fig|1613.112.peg.703"/>
<evidence type="ECO:0000313" key="3">
    <source>
        <dbReference type="EMBL" id="AOR74136.1"/>
    </source>
</evidence>
<dbReference type="EMBL" id="CP017151">
    <property type="protein sequence ID" value="AOR74136.1"/>
    <property type="molecule type" value="Genomic_DNA"/>
</dbReference>
<dbReference type="Pfam" id="PF15983">
    <property type="entry name" value="DUF4767"/>
    <property type="match status" value="1"/>
</dbReference>
<protein>
    <recommendedName>
        <fullName evidence="2">DUF4767 domain-containing protein</fullName>
    </recommendedName>
</protein>
<gene>
    <name evidence="3" type="ORF">LACFE_CDS0670</name>
</gene>
<name>A0A1D7ZW79_LIMFE</name>
<dbReference type="InterPro" id="IPR031927">
    <property type="entry name" value="DUF4767"/>
</dbReference>
<organism evidence="3 4">
    <name type="scientific">Limosilactobacillus fermentum</name>
    <name type="common">Lactobacillus fermentum</name>
    <dbReference type="NCBI Taxonomy" id="1613"/>
    <lineage>
        <taxon>Bacteria</taxon>
        <taxon>Bacillati</taxon>
        <taxon>Bacillota</taxon>
        <taxon>Bacilli</taxon>
        <taxon>Lactobacillales</taxon>
        <taxon>Lactobacillaceae</taxon>
        <taxon>Limosilactobacillus</taxon>
    </lineage>
</organism>
<proteinExistence type="predicted"/>
<evidence type="ECO:0000313" key="4">
    <source>
        <dbReference type="Proteomes" id="UP000094714"/>
    </source>
</evidence>
<feature type="compositionally biased region" description="Low complexity" evidence="1">
    <location>
        <begin position="48"/>
        <end position="60"/>
    </location>
</feature>
<feature type="region of interest" description="Disordered" evidence="1">
    <location>
        <begin position="33"/>
        <end position="62"/>
    </location>
</feature>
<dbReference type="AlphaFoldDB" id="A0A1D7ZW79"/>
<feature type="domain" description="DUF4767" evidence="2">
    <location>
        <begin position="61"/>
        <end position="189"/>
    </location>
</feature>